<dbReference type="KEGG" id="ial:IALB_0080"/>
<feature type="transmembrane region" description="Helical" evidence="1">
    <location>
        <begin position="115"/>
        <end position="133"/>
    </location>
</feature>
<proteinExistence type="predicted"/>
<reference evidence="2 3" key="1">
    <citation type="journal article" date="2012" name="Front. Microbiol.">
        <title>Complete genome of Ignavibacterium album, a metabolically versatile, flagellated, facultative anaerobe from the phylum Chlorobi.</title>
        <authorList>
            <person name="Liu Z."/>
            <person name="Frigaard N.-U."/>
            <person name="Vogl K."/>
            <person name="Iino T."/>
            <person name="Ohkuma M."/>
            <person name="Overmann J."/>
            <person name="Bryant D.A."/>
        </authorList>
    </citation>
    <scope>NUCLEOTIDE SEQUENCE [LARGE SCALE GENOMIC DNA]</scope>
    <source>
        <strain evidence="3">DSM 19864 / JCM 16511 / NBRC 101810 / Mat9-16</strain>
    </source>
</reference>
<accession>I0AFN7</accession>
<dbReference type="Proteomes" id="UP000007394">
    <property type="component" value="Chromosome"/>
</dbReference>
<dbReference type="AlphaFoldDB" id="I0AFN7"/>
<dbReference type="EMBL" id="CP003418">
    <property type="protein sequence ID" value="AFH47794.1"/>
    <property type="molecule type" value="Genomic_DNA"/>
</dbReference>
<feature type="transmembrane region" description="Helical" evidence="1">
    <location>
        <begin position="224"/>
        <end position="243"/>
    </location>
</feature>
<feature type="transmembrane region" description="Helical" evidence="1">
    <location>
        <begin position="75"/>
        <end position="95"/>
    </location>
</feature>
<evidence type="ECO:0000313" key="3">
    <source>
        <dbReference type="Proteomes" id="UP000007394"/>
    </source>
</evidence>
<gene>
    <name evidence="2" type="ordered locus">IALB_0080</name>
</gene>
<keyword evidence="1" id="KW-0472">Membrane</keyword>
<evidence type="ECO:0000256" key="1">
    <source>
        <dbReference type="SAM" id="Phobius"/>
    </source>
</evidence>
<dbReference type="STRING" id="945713.IALB_0080"/>
<sequence>MEVAIQIIFGFVFILFASFAEGIEWKERYLAITYSEQEKLNRIWHWLQFFERVFAVLFGYVVGLNSGLSFSAAKIIFLIAVLFWIIYDMTINMYAKRDLFAPSKVTTNYFEKFYWLKPILLVFALSLLITGCGSSPRVIERVRVDTIKVASPVIEDSLNAKIVTDTVIITNKIVNRDTVIDVRYYPLEKIFYVKVKPDTVTMTKIDTISQIKLVENNSGNYHTYVWIAIIALSVIGLITLIILKK</sequence>
<keyword evidence="1" id="KW-0812">Transmembrane</keyword>
<feature type="transmembrane region" description="Helical" evidence="1">
    <location>
        <begin position="44"/>
        <end position="63"/>
    </location>
</feature>
<name>I0AFN7_IGNAJ</name>
<protein>
    <submittedName>
        <fullName evidence="2">Uncharacterized protein</fullName>
    </submittedName>
</protein>
<keyword evidence="1" id="KW-1133">Transmembrane helix</keyword>
<evidence type="ECO:0000313" key="2">
    <source>
        <dbReference type="EMBL" id="AFH47794.1"/>
    </source>
</evidence>
<dbReference type="RefSeq" id="WP_014558954.1">
    <property type="nucleotide sequence ID" value="NC_017464.1"/>
</dbReference>
<keyword evidence="3" id="KW-1185">Reference proteome</keyword>
<organism evidence="2 3">
    <name type="scientific">Ignavibacterium album (strain DSM 19864 / JCM 16511 / NBRC 101810 / Mat9-16)</name>
    <dbReference type="NCBI Taxonomy" id="945713"/>
    <lineage>
        <taxon>Bacteria</taxon>
        <taxon>Pseudomonadati</taxon>
        <taxon>Ignavibacteriota</taxon>
        <taxon>Ignavibacteria</taxon>
        <taxon>Ignavibacteriales</taxon>
        <taxon>Ignavibacteriaceae</taxon>
        <taxon>Ignavibacterium</taxon>
    </lineage>
</organism>
<dbReference type="HOGENOM" id="CLU_1132393_0_0_10"/>